<evidence type="ECO:0000256" key="8">
    <source>
        <dbReference type="ARBA" id="ARBA00083904"/>
    </source>
</evidence>
<dbReference type="NCBIfam" id="TIGR01509">
    <property type="entry name" value="HAD-SF-IA-v3"/>
    <property type="match status" value="1"/>
</dbReference>
<evidence type="ECO:0000256" key="5">
    <source>
        <dbReference type="ARBA" id="ARBA00022842"/>
    </source>
</evidence>
<dbReference type="InterPro" id="IPR036412">
    <property type="entry name" value="HAD-like_sf"/>
</dbReference>
<dbReference type="RefSeq" id="XP_030384160.1">
    <property type="nucleotide sequence ID" value="XM_030528300.1"/>
</dbReference>
<sequence>MPISSRFPPVTHCIFDNDGTLMDTEKLYSQAVEMTVLPYNKKYTFELKLRCMGLPAMEVSKLIVNELKLPITPEQFLQENSANTRRVLDHTRLMPGAEQLVLHLHNHQIPMAIATSSARRSFAIKARPHLELLSCFSHIVYGCDPELEHGKPAPDIFLLAASRFNCSAQPECCLVFEDSPNGVQGARAAGMQCVMTPDPRMPKEYTKCATQVLPSLLDFVPEDFGLPPYDTCSLFQFG</sequence>
<dbReference type="Gene3D" id="3.40.50.1000">
    <property type="entry name" value="HAD superfamily/HAD-like"/>
    <property type="match status" value="1"/>
</dbReference>
<dbReference type="Pfam" id="PF00702">
    <property type="entry name" value="Hydrolase"/>
    <property type="match status" value="1"/>
</dbReference>
<organism evidence="9 10">
    <name type="scientific">Drosophila lebanonensis</name>
    <name type="common">Fruit fly</name>
    <name type="synonym">Scaptodrosophila lebanonensis</name>
    <dbReference type="NCBI Taxonomy" id="7225"/>
    <lineage>
        <taxon>Eukaryota</taxon>
        <taxon>Metazoa</taxon>
        <taxon>Ecdysozoa</taxon>
        <taxon>Arthropoda</taxon>
        <taxon>Hexapoda</taxon>
        <taxon>Insecta</taxon>
        <taxon>Pterygota</taxon>
        <taxon>Neoptera</taxon>
        <taxon>Endopterygota</taxon>
        <taxon>Diptera</taxon>
        <taxon>Brachycera</taxon>
        <taxon>Muscomorpha</taxon>
        <taxon>Ephydroidea</taxon>
        <taxon>Drosophilidae</taxon>
        <taxon>Scaptodrosophila</taxon>
    </lineage>
</organism>
<evidence type="ECO:0000256" key="7">
    <source>
        <dbReference type="ARBA" id="ARBA00066578"/>
    </source>
</evidence>
<evidence type="ECO:0000256" key="3">
    <source>
        <dbReference type="ARBA" id="ARBA00022723"/>
    </source>
</evidence>
<keyword evidence="9" id="KW-1185">Reference proteome</keyword>
<dbReference type="OrthoDB" id="40579at2759"/>
<protein>
    <recommendedName>
        <fullName evidence="7">pseudouridine 5'-phosphatase</fullName>
        <ecNumber evidence="7">3.1.3.96</ecNumber>
    </recommendedName>
    <alternativeName>
        <fullName evidence="8">Pseudouridine-5'-monophosphatase</fullName>
    </alternativeName>
</protein>
<dbReference type="SFLD" id="SFLDS00003">
    <property type="entry name" value="Haloacid_Dehalogenase"/>
    <property type="match status" value="1"/>
</dbReference>
<dbReference type="GeneID" id="115631530"/>
<dbReference type="GO" id="GO:0046872">
    <property type="term" value="F:metal ion binding"/>
    <property type="evidence" value="ECO:0007669"/>
    <property type="project" value="UniProtKB-KW"/>
</dbReference>
<dbReference type="InterPro" id="IPR006439">
    <property type="entry name" value="HAD-SF_hydro_IA"/>
</dbReference>
<dbReference type="InterPro" id="IPR023198">
    <property type="entry name" value="PGP-like_dom2"/>
</dbReference>
<dbReference type="FunFam" id="3.40.50.1000:FF:000055">
    <property type="entry name" value="Haloacid dehalogenase-like hydrolase family protein"/>
    <property type="match status" value="1"/>
</dbReference>
<keyword evidence="5" id="KW-0460">Magnesium</keyword>
<dbReference type="InterPro" id="IPR023214">
    <property type="entry name" value="HAD_sf"/>
</dbReference>
<evidence type="ECO:0000256" key="2">
    <source>
        <dbReference type="ARBA" id="ARBA00006171"/>
    </source>
</evidence>
<dbReference type="FunFam" id="1.10.150.240:FF:000001">
    <property type="entry name" value="Haloacid dehalogenase-like hydrolase domain"/>
    <property type="match status" value="1"/>
</dbReference>
<dbReference type="Gene3D" id="1.10.150.240">
    <property type="entry name" value="Putative phosphatase, domain 2"/>
    <property type="match status" value="1"/>
</dbReference>
<keyword evidence="3" id="KW-0479">Metal-binding</keyword>
<evidence type="ECO:0000313" key="10">
    <source>
        <dbReference type="RefSeq" id="XP_030384160.1"/>
    </source>
</evidence>
<dbReference type="EC" id="3.1.3.96" evidence="7"/>
<dbReference type="SFLD" id="SFLDG01129">
    <property type="entry name" value="C1.5:_HAD__Beta-PGM__Phosphata"/>
    <property type="match status" value="1"/>
</dbReference>
<dbReference type="SUPFAM" id="SSF56784">
    <property type="entry name" value="HAD-like"/>
    <property type="match status" value="1"/>
</dbReference>
<gene>
    <name evidence="10" type="primary">LOC115631530</name>
</gene>
<reference evidence="10" key="1">
    <citation type="submission" date="2025-08" db="UniProtKB">
        <authorList>
            <consortium name="RefSeq"/>
        </authorList>
    </citation>
    <scope>IDENTIFICATION</scope>
    <source>
        <strain evidence="10">11010-0011.00</strain>
        <tissue evidence="10">Whole body</tissue>
    </source>
</reference>
<comment type="catalytic activity">
    <reaction evidence="6">
        <text>psi-UMP + H2O = pseudouridine + phosphate</text>
        <dbReference type="Rhea" id="RHEA:10944"/>
        <dbReference type="ChEBI" id="CHEBI:15377"/>
        <dbReference type="ChEBI" id="CHEBI:17802"/>
        <dbReference type="ChEBI" id="CHEBI:43474"/>
        <dbReference type="ChEBI" id="CHEBI:58380"/>
        <dbReference type="EC" id="3.1.3.96"/>
    </reaction>
</comment>
<comment type="similarity">
    <text evidence="2">Belongs to the HAD-like hydrolase superfamily. CbbY/CbbZ/Gph/YieH family.</text>
</comment>
<dbReference type="PANTHER" id="PTHR18901:SF38">
    <property type="entry name" value="PSEUDOURIDINE-5'-PHOSPHATASE"/>
    <property type="match status" value="1"/>
</dbReference>
<keyword evidence="4" id="KW-0378">Hydrolase</keyword>
<evidence type="ECO:0000313" key="9">
    <source>
        <dbReference type="Proteomes" id="UP000504634"/>
    </source>
</evidence>
<dbReference type="Proteomes" id="UP000504634">
    <property type="component" value="Unplaced"/>
</dbReference>
<name>A0A6J2U848_DROLE</name>
<accession>A0A6J2U848</accession>
<comment type="cofactor">
    <cofactor evidence="1">
        <name>Mg(2+)</name>
        <dbReference type="ChEBI" id="CHEBI:18420"/>
    </cofactor>
</comment>
<dbReference type="AlphaFoldDB" id="A0A6J2U848"/>
<evidence type="ECO:0000256" key="4">
    <source>
        <dbReference type="ARBA" id="ARBA00022801"/>
    </source>
</evidence>
<evidence type="ECO:0000256" key="6">
    <source>
        <dbReference type="ARBA" id="ARBA00052504"/>
    </source>
</evidence>
<dbReference type="GO" id="GO:1990738">
    <property type="term" value="F:pseudouridine 5'-phosphatase activity"/>
    <property type="evidence" value="ECO:0007669"/>
    <property type="project" value="UniProtKB-EC"/>
</dbReference>
<proteinExistence type="inferred from homology"/>
<dbReference type="PANTHER" id="PTHR18901">
    <property type="entry name" value="2-DEOXYGLUCOSE-6-PHOSPHATE PHOSPHATASE 2"/>
    <property type="match status" value="1"/>
</dbReference>
<evidence type="ECO:0000256" key="1">
    <source>
        <dbReference type="ARBA" id="ARBA00001946"/>
    </source>
</evidence>